<dbReference type="GeneID" id="80895634"/>
<evidence type="ECO:0008006" key="5">
    <source>
        <dbReference type="Google" id="ProtNLM"/>
    </source>
</evidence>
<reference evidence="3" key="1">
    <citation type="journal article" date="2023" name="Access Microbiol">
        <title>De-novo genome assembly for Akanthomyces muscarius, a biocontrol agent of insect agricultural pests.</title>
        <authorList>
            <person name="Erdos Z."/>
            <person name="Studholme D.J."/>
            <person name="Raymond B."/>
            <person name="Sharma M."/>
        </authorList>
    </citation>
    <scope>NUCLEOTIDE SEQUENCE</scope>
    <source>
        <strain evidence="3">Ve6</strain>
    </source>
</reference>
<evidence type="ECO:0000256" key="1">
    <source>
        <dbReference type="ARBA" id="ARBA00022801"/>
    </source>
</evidence>
<evidence type="ECO:0000313" key="3">
    <source>
        <dbReference type="EMBL" id="KAJ4157919.1"/>
    </source>
</evidence>
<dbReference type="PANTHER" id="PTHR36845:SF1">
    <property type="entry name" value="HYDROLASE, PUTATIVE (AFU_ORTHOLOGUE AFUA_7G05090)-RELATED"/>
    <property type="match status" value="1"/>
</dbReference>
<dbReference type="AlphaFoldDB" id="A0A9W8QGE2"/>
<dbReference type="Proteomes" id="UP001144673">
    <property type="component" value="Unassembled WGS sequence"/>
</dbReference>
<comment type="similarity">
    <text evidence="2">Belongs to the glycosyl hydrolase 88 family.</text>
</comment>
<keyword evidence="4" id="KW-1185">Reference proteome</keyword>
<dbReference type="PANTHER" id="PTHR36845">
    <property type="entry name" value="HYDROLASE, PUTATIVE (AFU_ORTHOLOGUE AFUA_7G05090)-RELATED"/>
    <property type="match status" value="1"/>
</dbReference>
<dbReference type="InterPro" id="IPR008928">
    <property type="entry name" value="6-hairpin_glycosidase_sf"/>
</dbReference>
<dbReference type="Gene3D" id="1.50.10.10">
    <property type="match status" value="1"/>
</dbReference>
<organism evidence="3 4">
    <name type="scientific">Akanthomyces muscarius</name>
    <name type="common">Entomopathogenic fungus</name>
    <name type="synonym">Lecanicillium muscarium</name>
    <dbReference type="NCBI Taxonomy" id="2231603"/>
    <lineage>
        <taxon>Eukaryota</taxon>
        <taxon>Fungi</taxon>
        <taxon>Dikarya</taxon>
        <taxon>Ascomycota</taxon>
        <taxon>Pezizomycotina</taxon>
        <taxon>Sordariomycetes</taxon>
        <taxon>Hypocreomycetidae</taxon>
        <taxon>Hypocreales</taxon>
        <taxon>Cordycipitaceae</taxon>
        <taxon>Akanthomyces</taxon>
    </lineage>
</organism>
<proteinExistence type="inferred from homology"/>
<accession>A0A9W8QGE2</accession>
<dbReference type="GO" id="GO:0052757">
    <property type="term" value="F:chondroitin hydrolase activity"/>
    <property type="evidence" value="ECO:0007669"/>
    <property type="project" value="TreeGrafter"/>
</dbReference>
<gene>
    <name evidence="3" type="ORF">LMH87_008475</name>
</gene>
<dbReference type="InterPro" id="IPR012341">
    <property type="entry name" value="6hp_glycosidase-like_sf"/>
</dbReference>
<dbReference type="InterPro" id="IPR052369">
    <property type="entry name" value="UG_Glycosaminoglycan_Hydrolase"/>
</dbReference>
<dbReference type="RefSeq" id="XP_056056286.1">
    <property type="nucleotide sequence ID" value="XM_056201645.1"/>
</dbReference>
<dbReference type="GO" id="GO:0000272">
    <property type="term" value="P:polysaccharide catabolic process"/>
    <property type="evidence" value="ECO:0007669"/>
    <property type="project" value="TreeGrafter"/>
</dbReference>
<name>A0A9W8QGE2_AKAMU</name>
<evidence type="ECO:0000313" key="4">
    <source>
        <dbReference type="Proteomes" id="UP001144673"/>
    </source>
</evidence>
<comment type="caution">
    <text evidence="3">The sequence shown here is derived from an EMBL/GenBank/DDBJ whole genome shotgun (WGS) entry which is preliminary data.</text>
</comment>
<evidence type="ECO:0000256" key="2">
    <source>
        <dbReference type="ARBA" id="ARBA00038358"/>
    </source>
</evidence>
<sequence>MLQKLTECHRPLQVGLRELFSENTVAKIIRTASQELHKNDPPTRYPETVPQSGHEMGNYQSRIIDFWTSGFLPGSVYSLLERAIKYPQSLELNGHIAVSNLRNVLQQLGRSWSQPLRSQALRTDTHDLGFMIMPHMRPRWELFHDTQALEAIISAAEGLYSRFLPVVGAVRSWDDLDWLTDMAVASKDNDFLVIIDSMCNMELLFYASAQSGQTRFAAAAVQHSRTLLTSHLRAEIHTRPGYDRTLYSTNHLVNFCPHTGAIKQTNTAQGYSKSSTWSRGQAWAILGYAQAYQYSKEPEFLDAACGLSEYFMLRLENAQASVAREIEGGGTQGRYVPLWDFDAPVDSQFPLRDSSAGMIAANGMLILSMTLNGLGKSSLATRYLEAAMAIVKDTISFSLAKEKACIAENCSASLEIVDSEPDNHFDAILKHATVCNNPSSSSKSRSWNQGLVYGDYYFVEFGTSLLRYGLT</sequence>
<dbReference type="EMBL" id="JAJHUN010000006">
    <property type="protein sequence ID" value="KAJ4157919.1"/>
    <property type="molecule type" value="Genomic_DNA"/>
</dbReference>
<keyword evidence="1" id="KW-0378">Hydrolase</keyword>
<protein>
    <recommendedName>
        <fullName evidence="5">Glucuronyl hydrolase</fullName>
    </recommendedName>
</protein>
<dbReference type="SUPFAM" id="SSF48208">
    <property type="entry name" value="Six-hairpin glycosidases"/>
    <property type="match status" value="1"/>
</dbReference>
<dbReference type="KEGG" id="amus:LMH87_008475"/>